<protein>
    <submittedName>
        <fullName evidence="9">Zinc finger protein 382-like</fullName>
    </submittedName>
</protein>
<feature type="domain" description="C2H2-type" evidence="7">
    <location>
        <begin position="45"/>
        <end position="71"/>
    </location>
</feature>
<dbReference type="PROSITE" id="PS50157">
    <property type="entry name" value="ZINC_FINGER_C2H2_2"/>
    <property type="match status" value="1"/>
</dbReference>
<feature type="region of interest" description="Disordered" evidence="6">
    <location>
        <begin position="67"/>
        <end position="142"/>
    </location>
</feature>
<keyword evidence="8" id="KW-1185">Reference proteome</keyword>
<evidence type="ECO:0000259" key="7">
    <source>
        <dbReference type="PROSITE" id="PS50157"/>
    </source>
</evidence>
<feature type="compositionally biased region" description="Basic residues" evidence="6">
    <location>
        <begin position="67"/>
        <end position="81"/>
    </location>
</feature>
<dbReference type="Proteomes" id="UP000694923">
    <property type="component" value="Unplaced"/>
</dbReference>
<gene>
    <name evidence="9" type="primary">LOC103595528</name>
</gene>
<dbReference type="SUPFAM" id="SSF57667">
    <property type="entry name" value="beta-beta-alpha zinc fingers"/>
    <property type="match status" value="1"/>
</dbReference>
<accession>A0ABM0R979</accession>
<organism evidence="8 9">
    <name type="scientific">Galeopterus variegatus</name>
    <name type="common">Malayan flying lemur</name>
    <name type="synonym">Cynocephalus variegatus</name>
    <dbReference type="NCBI Taxonomy" id="482537"/>
    <lineage>
        <taxon>Eukaryota</taxon>
        <taxon>Metazoa</taxon>
        <taxon>Chordata</taxon>
        <taxon>Craniata</taxon>
        <taxon>Vertebrata</taxon>
        <taxon>Euteleostomi</taxon>
        <taxon>Mammalia</taxon>
        <taxon>Eutheria</taxon>
        <taxon>Euarchontoglires</taxon>
        <taxon>Dermoptera</taxon>
        <taxon>Cynocephalidae</taxon>
        <taxon>Galeopterus</taxon>
    </lineage>
</organism>
<evidence type="ECO:0000313" key="8">
    <source>
        <dbReference type="Proteomes" id="UP000694923"/>
    </source>
</evidence>
<dbReference type="InterPro" id="IPR013087">
    <property type="entry name" value="Znf_C2H2_type"/>
</dbReference>
<reference evidence="9" key="1">
    <citation type="submission" date="2025-08" db="UniProtKB">
        <authorList>
            <consortium name="RefSeq"/>
        </authorList>
    </citation>
    <scope>IDENTIFICATION</scope>
</reference>
<evidence type="ECO:0000256" key="2">
    <source>
        <dbReference type="ARBA" id="ARBA00022737"/>
    </source>
</evidence>
<evidence type="ECO:0000256" key="5">
    <source>
        <dbReference type="PROSITE-ProRule" id="PRU00042"/>
    </source>
</evidence>
<dbReference type="InterPro" id="IPR036236">
    <property type="entry name" value="Znf_C2H2_sf"/>
</dbReference>
<dbReference type="PANTHER" id="PTHR23235:SF178">
    <property type="entry name" value="C2H2-TYPE DOMAIN-CONTAINING PROTEIN-RELATED"/>
    <property type="match status" value="1"/>
</dbReference>
<dbReference type="GeneID" id="103595528"/>
<evidence type="ECO:0000256" key="1">
    <source>
        <dbReference type="ARBA" id="ARBA00022723"/>
    </source>
</evidence>
<keyword evidence="3 5" id="KW-0863">Zinc-finger</keyword>
<dbReference type="Gene3D" id="3.30.160.60">
    <property type="entry name" value="Classic Zinc Finger"/>
    <property type="match status" value="1"/>
</dbReference>
<sequence>MGLQHCAHLFLASLQPQGMWKQSQMGRRAGEGELHQKTHTREKPYACNECEFFFQKWELTMHQRIHTGRKSHKSLGSRRLRPLPPRSGLGDPPEASALPGSKERLERPLTPTLARQRPHPGSRLPQRGEAEGTVAGRPGVGL</sequence>
<evidence type="ECO:0000313" key="9">
    <source>
        <dbReference type="RefSeq" id="XP_008577170.1"/>
    </source>
</evidence>
<name>A0ABM0R979_GALVR</name>
<evidence type="ECO:0000256" key="6">
    <source>
        <dbReference type="SAM" id="MobiDB-lite"/>
    </source>
</evidence>
<proteinExistence type="predicted"/>
<dbReference type="RefSeq" id="XP_008577170.1">
    <property type="nucleotide sequence ID" value="XM_008578948.1"/>
</dbReference>
<keyword evidence="4" id="KW-0862">Zinc</keyword>
<evidence type="ECO:0000256" key="4">
    <source>
        <dbReference type="ARBA" id="ARBA00022833"/>
    </source>
</evidence>
<evidence type="ECO:0000256" key="3">
    <source>
        <dbReference type="ARBA" id="ARBA00022771"/>
    </source>
</evidence>
<keyword evidence="1" id="KW-0479">Metal-binding</keyword>
<dbReference type="PANTHER" id="PTHR23235">
    <property type="entry name" value="KRUEPPEL-LIKE TRANSCRIPTION FACTOR"/>
    <property type="match status" value="1"/>
</dbReference>
<keyword evidence="2" id="KW-0677">Repeat</keyword>